<evidence type="ECO:0000259" key="5">
    <source>
        <dbReference type="SMART" id="SM00478"/>
    </source>
</evidence>
<name>A0A409YWL3_9AGAR</name>
<dbReference type="InParanoid" id="A0A409YWL3"/>
<dbReference type="GO" id="GO:0008725">
    <property type="term" value="F:DNA-3-methyladenine glycosylase activity"/>
    <property type="evidence" value="ECO:0007669"/>
    <property type="project" value="TreeGrafter"/>
</dbReference>
<dbReference type="GO" id="GO:0005634">
    <property type="term" value="C:nucleus"/>
    <property type="evidence" value="ECO:0007669"/>
    <property type="project" value="TreeGrafter"/>
</dbReference>
<dbReference type="GO" id="GO:0032131">
    <property type="term" value="F:alkylated DNA binding"/>
    <property type="evidence" value="ECO:0007669"/>
    <property type="project" value="TreeGrafter"/>
</dbReference>
<gene>
    <name evidence="6" type="ORF">CVT26_013698</name>
</gene>
<evidence type="ECO:0000256" key="1">
    <source>
        <dbReference type="ARBA" id="ARBA00010817"/>
    </source>
</evidence>
<organism evidence="6 7">
    <name type="scientific">Gymnopilus dilepis</name>
    <dbReference type="NCBI Taxonomy" id="231916"/>
    <lineage>
        <taxon>Eukaryota</taxon>
        <taxon>Fungi</taxon>
        <taxon>Dikarya</taxon>
        <taxon>Basidiomycota</taxon>
        <taxon>Agaricomycotina</taxon>
        <taxon>Agaricomycetes</taxon>
        <taxon>Agaricomycetidae</taxon>
        <taxon>Agaricales</taxon>
        <taxon>Agaricineae</taxon>
        <taxon>Hymenogastraceae</taxon>
        <taxon>Gymnopilus</taxon>
    </lineage>
</organism>
<comment type="similarity">
    <text evidence="1">Belongs to the alkylbase DNA glycosidase AlkA family.</text>
</comment>
<dbReference type="OrthoDB" id="415889at2759"/>
<keyword evidence="3" id="KW-0234">DNA repair</keyword>
<evidence type="ECO:0000256" key="4">
    <source>
        <dbReference type="SAM" id="MobiDB-lite"/>
    </source>
</evidence>
<evidence type="ECO:0000256" key="3">
    <source>
        <dbReference type="ARBA" id="ARBA00023204"/>
    </source>
</evidence>
<reference evidence="6 7" key="1">
    <citation type="journal article" date="2018" name="Evol. Lett.">
        <title>Horizontal gene cluster transfer increased hallucinogenic mushroom diversity.</title>
        <authorList>
            <person name="Reynolds H.T."/>
            <person name="Vijayakumar V."/>
            <person name="Gluck-Thaler E."/>
            <person name="Korotkin H.B."/>
            <person name="Matheny P.B."/>
            <person name="Slot J.C."/>
        </authorList>
    </citation>
    <scope>NUCLEOTIDE SEQUENCE [LARGE SCALE GENOMIC DNA]</scope>
    <source>
        <strain evidence="6 7">SRW20</strain>
    </source>
</reference>
<dbReference type="FunFam" id="1.10.340.30:FF:000004">
    <property type="entry name" value="DNA-3-methyladenine glycosylase II"/>
    <property type="match status" value="1"/>
</dbReference>
<feature type="compositionally biased region" description="Polar residues" evidence="4">
    <location>
        <begin position="49"/>
        <end position="73"/>
    </location>
</feature>
<protein>
    <recommendedName>
        <fullName evidence="5">HhH-GPD domain-containing protein</fullName>
    </recommendedName>
</protein>
<evidence type="ECO:0000256" key="2">
    <source>
        <dbReference type="ARBA" id="ARBA00022763"/>
    </source>
</evidence>
<dbReference type="STRING" id="231916.A0A409YWL3"/>
<feature type="region of interest" description="Disordered" evidence="4">
    <location>
        <begin position="1"/>
        <end position="73"/>
    </location>
</feature>
<dbReference type="GO" id="GO:0006285">
    <property type="term" value="P:base-excision repair, AP site formation"/>
    <property type="evidence" value="ECO:0007669"/>
    <property type="project" value="TreeGrafter"/>
</dbReference>
<proteinExistence type="inferred from homology"/>
<dbReference type="Gene3D" id="1.10.340.30">
    <property type="entry name" value="Hypothetical protein, domain 2"/>
    <property type="match status" value="1"/>
</dbReference>
<dbReference type="AlphaFoldDB" id="A0A409YWL3"/>
<evidence type="ECO:0000313" key="6">
    <source>
        <dbReference type="EMBL" id="PPR07382.1"/>
    </source>
</evidence>
<dbReference type="Gene3D" id="1.10.1670.40">
    <property type="match status" value="2"/>
</dbReference>
<feature type="compositionally biased region" description="Polar residues" evidence="4">
    <location>
        <begin position="339"/>
        <end position="356"/>
    </location>
</feature>
<dbReference type="PANTHER" id="PTHR43003:SF5">
    <property type="entry name" value="DNA-3-METHYLADENINE GLYCOSYLASE"/>
    <property type="match status" value="1"/>
</dbReference>
<dbReference type="GO" id="GO:0032993">
    <property type="term" value="C:protein-DNA complex"/>
    <property type="evidence" value="ECO:0007669"/>
    <property type="project" value="TreeGrafter"/>
</dbReference>
<dbReference type="Proteomes" id="UP000284706">
    <property type="component" value="Unassembled WGS sequence"/>
</dbReference>
<dbReference type="PANTHER" id="PTHR43003">
    <property type="entry name" value="DNA-3-METHYLADENINE GLYCOSYLASE"/>
    <property type="match status" value="1"/>
</dbReference>
<dbReference type="GO" id="GO:0006307">
    <property type="term" value="P:DNA alkylation repair"/>
    <property type="evidence" value="ECO:0007669"/>
    <property type="project" value="TreeGrafter"/>
</dbReference>
<keyword evidence="2" id="KW-0227">DNA damage</keyword>
<dbReference type="Pfam" id="PF00730">
    <property type="entry name" value="HhH-GPD"/>
    <property type="match status" value="1"/>
</dbReference>
<accession>A0A409YWL3</accession>
<sequence length="435" mass="47633">MPAIRRSSARLANKAAAANEPPGPEVEVQESVQPSAALRAKPNRKRKTVPTSTVNHATLTAGPSENEDLNSQAGPEVFPVASESEEEAIVPAVLSFNFEEAKRRLIQVDSRFEELFTKMACKPFEYLEQVHPFRALATSILGQQISWLAARSITHRFIRLYDPSLPEKPTDEERKAITFFPTPYQVAKTDIAVLRTAGLSARKAEYIQDLAARFADGRLSTKKLLEATDEELAQMLIEVRGIGRWTGNYGAFTPATIFSNVNLVDMFAIFSLRRPDILPVGDLGVQRGMVRWFLSLHSPSHSYTLSPQKLSGAATPKAQTEQTPKPDPGELSGLDDGQESQGANGSSVVPGTSNSAEDLPSIPPAFTPSIKKTLEKVSGKPIPLPAGMNVGLLKSRLEGKKVKGAFLTPQEMTALTECWRPYRSLGVYYMWSLAE</sequence>
<dbReference type="SMART" id="SM00478">
    <property type="entry name" value="ENDO3c"/>
    <property type="match status" value="1"/>
</dbReference>
<dbReference type="InterPro" id="IPR003265">
    <property type="entry name" value="HhH-GPD_domain"/>
</dbReference>
<dbReference type="CDD" id="cd00056">
    <property type="entry name" value="ENDO3c"/>
    <property type="match status" value="1"/>
</dbReference>
<dbReference type="InterPro" id="IPR051912">
    <property type="entry name" value="Alkylbase_DNA_Glycosylase/TA"/>
</dbReference>
<feature type="compositionally biased region" description="Low complexity" evidence="4">
    <location>
        <begin position="1"/>
        <end position="19"/>
    </location>
</feature>
<evidence type="ECO:0000313" key="7">
    <source>
        <dbReference type="Proteomes" id="UP000284706"/>
    </source>
</evidence>
<feature type="domain" description="HhH-GPD" evidence="5">
    <location>
        <begin position="141"/>
        <end position="339"/>
    </location>
</feature>
<keyword evidence="7" id="KW-1185">Reference proteome</keyword>
<dbReference type="InterPro" id="IPR011257">
    <property type="entry name" value="DNA_glycosylase"/>
</dbReference>
<dbReference type="GO" id="GO:0043916">
    <property type="term" value="F:DNA-7-methylguanine glycosylase activity"/>
    <property type="evidence" value="ECO:0007669"/>
    <property type="project" value="TreeGrafter"/>
</dbReference>
<dbReference type="EMBL" id="NHYE01000131">
    <property type="protein sequence ID" value="PPR07382.1"/>
    <property type="molecule type" value="Genomic_DNA"/>
</dbReference>
<comment type="caution">
    <text evidence="6">The sequence shown here is derived from an EMBL/GenBank/DDBJ whole genome shotgun (WGS) entry which is preliminary data.</text>
</comment>
<dbReference type="SUPFAM" id="SSF48150">
    <property type="entry name" value="DNA-glycosylase"/>
    <property type="match status" value="1"/>
</dbReference>
<feature type="region of interest" description="Disordered" evidence="4">
    <location>
        <begin position="305"/>
        <end position="365"/>
    </location>
</feature>